<dbReference type="SUPFAM" id="SSF51430">
    <property type="entry name" value="NAD(P)-linked oxidoreductase"/>
    <property type="match status" value="1"/>
</dbReference>
<evidence type="ECO:0000256" key="1">
    <source>
        <dbReference type="ARBA" id="ARBA00023002"/>
    </source>
</evidence>
<accession>E6SP89</accession>
<proteinExistence type="predicted"/>
<gene>
    <name evidence="3" type="ordered locus">Bache_2911</name>
</gene>
<dbReference type="OrthoDB" id="9773828at2"/>
<reference evidence="3 4" key="2">
    <citation type="journal article" date="2011" name="Stand. Genomic Sci.">
        <title>Complete genome sequence of Bacteroides helcogenes type strain (P 36-108).</title>
        <authorList>
            <person name="Pati A."/>
            <person name="Gronow S."/>
            <person name="Zeytun A."/>
            <person name="Lapidus A."/>
            <person name="Nolan M."/>
            <person name="Hammon N."/>
            <person name="Deshpande S."/>
            <person name="Cheng J.F."/>
            <person name="Tapia R."/>
            <person name="Han C."/>
            <person name="Goodwin L."/>
            <person name="Pitluck S."/>
            <person name="Liolios K."/>
            <person name="Pagani I."/>
            <person name="Ivanova N."/>
            <person name="Mavromatis K."/>
            <person name="Chen A."/>
            <person name="Palaniappan K."/>
            <person name="Land M."/>
            <person name="Hauser L."/>
            <person name="Chang Y.J."/>
            <person name="Jeffries C.D."/>
            <person name="Detter J.C."/>
            <person name="Brambilla E."/>
            <person name="Rohde M."/>
            <person name="Goker M."/>
            <person name="Woyke T."/>
            <person name="Bristow J."/>
            <person name="Eisen J.A."/>
            <person name="Markowitz V."/>
            <person name="Hugenholtz P."/>
            <person name="Kyrpides N.C."/>
            <person name="Klenk H.P."/>
            <person name="Lucas S."/>
        </authorList>
    </citation>
    <scope>NUCLEOTIDE SEQUENCE [LARGE SCALE GENOMIC DNA]</scope>
    <source>
        <strain evidence="4">ATCC 35417 / DSM 20613 / JCM 6297 / CCUG 15421 / P 36-108</strain>
    </source>
</reference>
<dbReference type="Gene3D" id="3.20.20.100">
    <property type="entry name" value="NADP-dependent oxidoreductase domain"/>
    <property type="match status" value="1"/>
</dbReference>
<dbReference type="GO" id="GO:0005737">
    <property type="term" value="C:cytoplasm"/>
    <property type="evidence" value="ECO:0007669"/>
    <property type="project" value="TreeGrafter"/>
</dbReference>
<name>E6SP89_BACT6</name>
<dbReference type="GO" id="GO:0016491">
    <property type="term" value="F:oxidoreductase activity"/>
    <property type="evidence" value="ECO:0007669"/>
    <property type="project" value="UniProtKB-KW"/>
</dbReference>
<dbReference type="KEGG" id="bhl:Bache_2911"/>
<dbReference type="InterPro" id="IPR036812">
    <property type="entry name" value="NAD(P)_OxRdtase_dom_sf"/>
</dbReference>
<reference key="1">
    <citation type="submission" date="2010-11" db="EMBL/GenBank/DDBJ databases">
        <title>The complete genome of Bacteroides helcogenes P 36-108.</title>
        <authorList>
            <consortium name="US DOE Joint Genome Institute (JGI-PGF)"/>
            <person name="Lucas S."/>
            <person name="Copeland A."/>
            <person name="Lapidus A."/>
            <person name="Bruce D."/>
            <person name="Goodwin L."/>
            <person name="Pitluck S."/>
            <person name="Kyrpides N."/>
            <person name="Mavromatis K."/>
            <person name="Ivanova N."/>
            <person name="Zeytun A."/>
            <person name="Brettin T."/>
            <person name="Detter J.C."/>
            <person name="Tapia R."/>
            <person name="Han C."/>
            <person name="Land M."/>
            <person name="Hauser L."/>
            <person name="Markowitz V."/>
            <person name="Cheng J.-F."/>
            <person name="Hugenholtz P."/>
            <person name="Woyke T."/>
            <person name="Wu D."/>
            <person name="Gronow S."/>
            <person name="Wellnitz S."/>
            <person name="Brambilla E."/>
            <person name="Klenk H.-P."/>
            <person name="Eisen J.A."/>
        </authorList>
    </citation>
    <scope>NUCLEOTIDE SEQUENCE</scope>
    <source>
        <strain>P 36-108</strain>
    </source>
</reference>
<dbReference type="EMBL" id="CP002352">
    <property type="protein sequence ID" value="ADV44846.1"/>
    <property type="molecule type" value="Genomic_DNA"/>
</dbReference>
<keyword evidence="1" id="KW-0560">Oxidoreductase</keyword>
<sequence length="337" mass="37689">MNKRKLGKLEVSEIGMGCMGFSHGYGQVPEEAYSIEAIRKAHDAGCTFFDTAETYGSDLFSPGHNERILGKAVEAFRKDVVLATKLLITPEEYVGKCLTLYDATRKHLEESMRNLRTDYVDLYYMHRTHDGIAIEDMADAMGRLINDGLIRDWGLSQVAVDTLQRANDVTPVSAVQNIYSMVERDMEKDIFPYCLAHNIGVVPFSPIASGFLSGKVTTETKFADVDDARKYVPQLSKDNIQANQPILDILREYAAKKNATNAQISLAWMLHKYPNVVPIPGSKNQERILENLGAANVELTDDEFEALEEALGKCTVHGHRGHVESLQNSFGNNWKKK</sequence>
<organism evidence="3 4">
    <name type="scientific">Bacteroides helcogenes (strain ATCC 35417 / DSM 20613 / JCM 6297 / CCUG 15421 / P 36-108)</name>
    <dbReference type="NCBI Taxonomy" id="693979"/>
    <lineage>
        <taxon>Bacteria</taxon>
        <taxon>Pseudomonadati</taxon>
        <taxon>Bacteroidota</taxon>
        <taxon>Bacteroidia</taxon>
        <taxon>Bacteroidales</taxon>
        <taxon>Bacteroidaceae</taxon>
        <taxon>Bacteroides</taxon>
    </lineage>
</organism>
<keyword evidence="4" id="KW-1185">Reference proteome</keyword>
<evidence type="ECO:0000259" key="2">
    <source>
        <dbReference type="Pfam" id="PF00248"/>
    </source>
</evidence>
<dbReference type="InterPro" id="IPR023210">
    <property type="entry name" value="NADP_OxRdtase_dom"/>
</dbReference>
<evidence type="ECO:0000313" key="3">
    <source>
        <dbReference type="EMBL" id="ADV44846.1"/>
    </source>
</evidence>
<protein>
    <submittedName>
        <fullName evidence="3">Aldo/keto reductase</fullName>
    </submittedName>
</protein>
<dbReference type="PANTHER" id="PTHR43625:SF77">
    <property type="entry name" value="ALDO-KETO REDUCTASE"/>
    <property type="match status" value="1"/>
</dbReference>
<dbReference type="Pfam" id="PF00248">
    <property type="entry name" value="Aldo_ket_red"/>
    <property type="match status" value="1"/>
</dbReference>
<feature type="domain" description="NADP-dependent oxidoreductase" evidence="2">
    <location>
        <begin position="13"/>
        <end position="310"/>
    </location>
</feature>
<dbReference type="InterPro" id="IPR050791">
    <property type="entry name" value="Aldo-Keto_reductase"/>
</dbReference>
<dbReference type="PANTHER" id="PTHR43625">
    <property type="entry name" value="AFLATOXIN B1 ALDEHYDE REDUCTASE"/>
    <property type="match status" value="1"/>
</dbReference>
<dbReference type="RefSeq" id="WP_013548433.1">
    <property type="nucleotide sequence ID" value="NC_014933.1"/>
</dbReference>
<dbReference type="AlphaFoldDB" id="E6SP89"/>
<dbReference type="Proteomes" id="UP000008630">
    <property type="component" value="Chromosome"/>
</dbReference>
<dbReference type="eggNOG" id="COG0667">
    <property type="taxonomic scope" value="Bacteria"/>
</dbReference>
<evidence type="ECO:0000313" key="4">
    <source>
        <dbReference type="Proteomes" id="UP000008630"/>
    </source>
</evidence>
<dbReference type="PATRIC" id="fig|693979.3.peg.3052"/>
<dbReference type="STRING" id="693979.Bache_2911"/>
<dbReference type="HOGENOM" id="CLU_023205_2_1_10"/>